<comment type="caution">
    <text evidence="1">The sequence shown here is derived from an EMBL/GenBank/DDBJ whole genome shotgun (WGS) entry which is preliminary data.</text>
</comment>
<proteinExistence type="predicted"/>
<gene>
    <name evidence="1" type="ORF">GCM10017771_77020</name>
</gene>
<name>A0A919DLJ5_9ACTN</name>
<protein>
    <submittedName>
        <fullName evidence="1">Uncharacterized protein</fullName>
    </submittedName>
</protein>
<reference evidence="1" key="1">
    <citation type="journal article" date="2014" name="Int. J. Syst. Evol. Microbiol.">
        <title>Complete genome sequence of Corynebacterium casei LMG S-19264T (=DSM 44701T), isolated from a smear-ripened cheese.</title>
        <authorList>
            <consortium name="US DOE Joint Genome Institute (JGI-PGF)"/>
            <person name="Walter F."/>
            <person name="Albersmeier A."/>
            <person name="Kalinowski J."/>
            <person name="Ruckert C."/>
        </authorList>
    </citation>
    <scope>NUCLEOTIDE SEQUENCE</scope>
    <source>
        <strain evidence="1">CGMCC 4.7403</strain>
    </source>
</reference>
<accession>A0A919DLJ5</accession>
<organism evidence="1 2">
    <name type="scientific">Streptomyces capitiformicae</name>
    <dbReference type="NCBI Taxonomy" id="2014920"/>
    <lineage>
        <taxon>Bacteria</taxon>
        <taxon>Bacillati</taxon>
        <taxon>Actinomycetota</taxon>
        <taxon>Actinomycetes</taxon>
        <taxon>Kitasatosporales</taxon>
        <taxon>Streptomycetaceae</taxon>
        <taxon>Streptomyces</taxon>
    </lineage>
</organism>
<dbReference type="AlphaFoldDB" id="A0A919DLJ5"/>
<evidence type="ECO:0000313" key="1">
    <source>
        <dbReference type="EMBL" id="GHE54510.1"/>
    </source>
</evidence>
<dbReference type="EMBL" id="BNAT01000040">
    <property type="protein sequence ID" value="GHE54510.1"/>
    <property type="molecule type" value="Genomic_DNA"/>
</dbReference>
<keyword evidence="2" id="KW-1185">Reference proteome</keyword>
<sequence length="82" mass="7841">MARTGLPTTISITTAAAAASATRARKAAVGRRGAGATTAAAGTTDGTSVGMLEIAGSSGMSLGIGAVMRFTLGRPDETGLSG</sequence>
<evidence type="ECO:0000313" key="2">
    <source>
        <dbReference type="Proteomes" id="UP000603227"/>
    </source>
</evidence>
<dbReference type="Proteomes" id="UP000603227">
    <property type="component" value="Unassembled WGS sequence"/>
</dbReference>
<reference evidence="1" key="2">
    <citation type="submission" date="2020-09" db="EMBL/GenBank/DDBJ databases">
        <authorList>
            <person name="Sun Q."/>
            <person name="Zhou Y."/>
        </authorList>
    </citation>
    <scope>NUCLEOTIDE SEQUENCE</scope>
    <source>
        <strain evidence="1">CGMCC 4.7403</strain>
    </source>
</reference>